<dbReference type="Proteomes" id="UP000654075">
    <property type="component" value="Unassembled WGS sequence"/>
</dbReference>
<dbReference type="Gene3D" id="1.10.510.10">
    <property type="entry name" value="Transferase(Phosphotransferase) domain 1"/>
    <property type="match status" value="1"/>
</dbReference>
<evidence type="ECO:0000256" key="1">
    <source>
        <dbReference type="SAM" id="Phobius"/>
    </source>
</evidence>
<evidence type="ECO:0000313" key="3">
    <source>
        <dbReference type="EMBL" id="CAE8642720.1"/>
    </source>
</evidence>
<accession>A0A813HY97</accession>
<organism evidence="3 4">
    <name type="scientific">Polarella glacialis</name>
    <name type="common">Dinoflagellate</name>
    <dbReference type="NCBI Taxonomy" id="89957"/>
    <lineage>
        <taxon>Eukaryota</taxon>
        <taxon>Sar</taxon>
        <taxon>Alveolata</taxon>
        <taxon>Dinophyceae</taxon>
        <taxon>Suessiales</taxon>
        <taxon>Suessiaceae</taxon>
        <taxon>Polarella</taxon>
    </lineage>
</organism>
<name>A0A813HY97_POLGL</name>
<keyword evidence="1" id="KW-0472">Membrane</keyword>
<dbReference type="SUPFAM" id="SSF56112">
    <property type="entry name" value="Protein kinase-like (PK-like)"/>
    <property type="match status" value="1"/>
</dbReference>
<reference evidence="3" key="1">
    <citation type="submission" date="2021-02" db="EMBL/GenBank/DDBJ databases">
        <authorList>
            <person name="Dougan E. K."/>
            <person name="Rhodes N."/>
            <person name="Thang M."/>
            <person name="Chan C."/>
        </authorList>
    </citation>
    <scope>NUCLEOTIDE SEQUENCE</scope>
</reference>
<feature type="transmembrane region" description="Helical" evidence="1">
    <location>
        <begin position="546"/>
        <end position="566"/>
    </location>
</feature>
<gene>
    <name evidence="3" type="ORF">PGLA1383_LOCUS57131</name>
</gene>
<dbReference type="InterPro" id="IPR000719">
    <property type="entry name" value="Prot_kinase_dom"/>
</dbReference>
<sequence length="596" mass="65312">MGQCAHRFDHFEGAGCERRAAVSLDQAKSRSSNAAVTGARYHGDQDNRKLADDYEVEGDRVLGTGLCGNVVLARGRIDRRCYALKTISKLQVAPSKLRQLTAEVEIYLTLDHPNIARLHDVYETDTEICLLTELCAGGEMYDRLQKRGVYTDADAASATRQMLRAVGHLHSRSVVHRDVKLENFLYESEADAAQLKLIDFGFAKIWDPSTLMLSSCGHDLYCVVGARAAAAHGQQGGLCRVTLTTEHDLGRLLTLTTETWQFDEDAYTIGILALYRKRFPEALPEVLLALCAPILQVAICLLAMSAVAGSLDSSQTPPVGLRWAHFLCVGLCLMQLTDEAVEGCHKLIFSMRWLSGIYFPLACPWSATLAVTLGTLQFALGITTCSVCILVILSADTILETFFNYVALAFIADVDNILVRSRLIRSMIHCDCQVVAPWTPDHDHLKSLPAIVVSNTVIVMMVALFVGVDAVSNRLPGFHSVAQEMPRALLLGACVNAGLVLAVRNSAMAWAVTLISFSVYVANFSLTLLAGEDGFCGYLSSMENSILLGFSMLTLPAACSTIPRCFFHMNLIPFQVILVVTGMLMWTHQFFVRKCA</sequence>
<feature type="transmembrane region" description="Helical" evidence="1">
    <location>
        <begin position="572"/>
        <end position="592"/>
    </location>
</feature>
<keyword evidence="1" id="KW-0812">Transmembrane</keyword>
<dbReference type="PROSITE" id="PS00108">
    <property type="entry name" value="PROTEIN_KINASE_ST"/>
    <property type="match status" value="1"/>
</dbReference>
<feature type="transmembrane region" description="Helical" evidence="1">
    <location>
        <begin position="378"/>
        <end position="395"/>
    </location>
</feature>
<proteinExistence type="predicted"/>
<keyword evidence="1" id="KW-1133">Transmembrane helix</keyword>
<dbReference type="InterPro" id="IPR011009">
    <property type="entry name" value="Kinase-like_dom_sf"/>
</dbReference>
<dbReference type="EMBL" id="CAJNNV010033195">
    <property type="protein sequence ID" value="CAE8642720.1"/>
    <property type="molecule type" value="Genomic_DNA"/>
</dbReference>
<protein>
    <recommendedName>
        <fullName evidence="2">Protein kinase domain-containing protein</fullName>
    </recommendedName>
</protein>
<feature type="domain" description="Protein kinase" evidence="2">
    <location>
        <begin position="56"/>
        <end position="327"/>
    </location>
</feature>
<feature type="transmembrane region" description="Helical" evidence="1">
    <location>
        <begin position="286"/>
        <end position="311"/>
    </location>
</feature>
<dbReference type="PROSITE" id="PS50011">
    <property type="entry name" value="PROTEIN_KINASE_DOM"/>
    <property type="match status" value="1"/>
</dbReference>
<comment type="caution">
    <text evidence="3">The sequence shown here is derived from an EMBL/GenBank/DDBJ whole genome shotgun (WGS) entry which is preliminary data.</text>
</comment>
<dbReference type="AlphaFoldDB" id="A0A813HY97"/>
<feature type="transmembrane region" description="Helical" evidence="1">
    <location>
        <begin position="510"/>
        <end position="530"/>
    </location>
</feature>
<dbReference type="Pfam" id="PF00069">
    <property type="entry name" value="Pkinase"/>
    <property type="match status" value="1"/>
</dbReference>
<keyword evidence="4" id="KW-1185">Reference proteome</keyword>
<evidence type="ECO:0000313" key="4">
    <source>
        <dbReference type="Proteomes" id="UP000654075"/>
    </source>
</evidence>
<evidence type="ECO:0000259" key="2">
    <source>
        <dbReference type="PROSITE" id="PS50011"/>
    </source>
</evidence>
<dbReference type="SMART" id="SM00220">
    <property type="entry name" value="S_TKc"/>
    <property type="match status" value="1"/>
</dbReference>
<dbReference type="GO" id="GO:0004672">
    <property type="term" value="F:protein kinase activity"/>
    <property type="evidence" value="ECO:0007669"/>
    <property type="project" value="InterPro"/>
</dbReference>
<dbReference type="PANTHER" id="PTHR24347">
    <property type="entry name" value="SERINE/THREONINE-PROTEIN KINASE"/>
    <property type="match status" value="1"/>
</dbReference>
<dbReference type="GO" id="GO:0005524">
    <property type="term" value="F:ATP binding"/>
    <property type="evidence" value="ECO:0007669"/>
    <property type="project" value="InterPro"/>
</dbReference>
<dbReference type="InterPro" id="IPR008271">
    <property type="entry name" value="Ser/Thr_kinase_AS"/>
</dbReference>
<feature type="transmembrane region" description="Helical" evidence="1">
    <location>
        <begin position="488"/>
        <end position="504"/>
    </location>
</feature>
<feature type="transmembrane region" description="Helical" evidence="1">
    <location>
        <begin position="448"/>
        <end position="468"/>
    </location>
</feature>
<dbReference type="OrthoDB" id="40902at2759"/>